<gene>
    <name evidence="2" type="ORF">HNP73_004136</name>
</gene>
<reference evidence="2 3" key="1">
    <citation type="submission" date="2020-08" db="EMBL/GenBank/DDBJ databases">
        <title>Genomic Encyclopedia of Type Strains, Phase IV (KMG-IV): sequencing the most valuable type-strain genomes for metagenomic binning, comparative biology and taxonomic classification.</title>
        <authorList>
            <person name="Goeker M."/>
        </authorList>
    </citation>
    <scope>NUCLEOTIDE SEQUENCE [LARGE SCALE GENOMIC DNA]</scope>
    <source>
        <strain evidence="2 3">DSM 101730</strain>
    </source>
</reference>
<evidence type="ECO:0000313" key="2">
    <source>
        <dbReference type="EMBL" id="MBB5224175.1"/>
    </source>
</evidence>
<feature type="compositionally biased region" description="Basic and acidic residues" evidence="1">
    <location>
        <begin position="18"/>
        <end position="31"/>
    </location>
</feature>
<organism evidence="2 3">
    <name type="scientific">Amaricoccus macauensis</name>
    <dbReference type="NCBI Taxonomy" id="57001"/>
    <lineage>
        <taxon>Bacteria</taxon>
        <taxon>Pseudomonadati</taxon>
        <taxon>Pseudomonadota</taxon>
        <taxon>Alphaproteobacteria</taxon>
        <taxon>Rhodobacterales</taxon>
        <taxon>Paracoccaceae</taxon>
        <taxon>Amaricoccus</taxon>
    </lineage>
</organism>
<proteinExistence type="predicted"/>
<dbReference type="AlphaFoldDB" id="A0A840SUI5"/>
<protein>
    <submittedName>
        <fullName evidence="2">Uncharacterized protein</fullName>
    </submittedName>
</protein>
<comment type="caution">
    <text evidence="2">The sequence shown here is derived from an EMBL/GenBank/DDBJ whole genome shotgun (WGS) entry which is preliminary data.</text>
</comment>
<dbReference type="RefSeq" id="WP_184154702.1">
    <property type="nucleotide sequence ID" value="NZ_JACHFM010000005.1"/>
</dbReference>
<sequence>MSENRAPGDIPSVPSDPSEPRRAKAGSSRDERLAAALRANLARRKAQGRARAAIDVADETQEE</sequence>
<feature type="region of interest" description="Disordered" evidence="1">
    <location>
        <begin position="43"/>
        <end position="63"/>
    </location>
</feature>
<name>A0A840SUI5_9RHOB</name>
<dbReference type="Proteomes" id="UP000549457">
    <property type="component" value="Unassembled WGS sequence"/>
</dbReference>
<dbReference type="EMBL" id="JACHFM010000005">
    <property type="protein sequence ID" value="MBB5224175.1"/>
    <property type="molecule type" value="Genomic_DNA"/>
</dbReference>
<evidence type="ECO:0000313" key="3">
    <source>
        <dbReference type="Proteomes" id="UP000549457"/>
    </source>
</evidence>
<keyword evidence="3" id="KW-1185">Reference proteome</keyword>
<accession>A0A840SUI5</accession>
<evidence type="ECO:0000256" key="1">
    <source>
        <dbReference type="SAM" id="MobiDB-lite"/>
    </source>
</evidence>
<feature type="region of interest" description="Disordered" evidence="1">
    <location>
        <begin position="1"/>
        <end position="31"/>
    </location>
</feature>